<name>A0A1R4HSD7_9GAMM</name>
<protein>
    <recommendedName>
        <fullName evidence="4">Transmembrane protein</fullName>
    </recommendedName>
</protein>
<evidence type="ECO:0000256" key="1">
    <source>
        <dbReference type="SAM" id="Phobius"/>
    </source>
</evidence>
<keyword evidence="1" id="KW-0812">Transmembrane</keyword>
<sequence>MTIFFIWLIAFVLIAYFANQKWNNGISQGLDRLLPDVMKSHGDNRYLWVTTLAVLGATTLVRPVDILLVAILLALVGWVIVKLADWASSMSH</sequence>
<keyword evidence="1" id="KW-0472">Membrane</keyword>
<dbReference type="AlphaFoldDB" id="A0A1R4HSD7"/>
<dbReference type="OrthoDB" id="6183864at2"/>
<comment type="caution">
    <text evidence="2">The sequence shown here is derived from an EMBL/GenBank/DDBJ whole genome shotgun (WGS) entry which is preliminary data.</text>
</comment>
<reference evidence="2 3" key="1">
    <citation type="submission" date="2017-02" db="EMBL/GenBank/DDBJ databases">
        <authorList>
            <person name="Dridi B."/>
        </authorList>
    </citation>
    <scope>NUCLEOTIDE SEQUENCE [LARGE SCALE GENOMIC DNA]</scope>
    <source>
        <strain evidence="2 3">JB380</strain>
    </source>
</reference>
<accession>A0A1R4HSD7</accession>
<feature type="transmembrane region" description="Helical" evidence="1">
    <location>
        <begin position="66"/>
        <end position="84"/>
    </location>
</feature>
<proteinExistence type="predicted"/>
<gene>
    <name evidence="2" type="ORF">CZ787_03575</name>
</gene>
<evidence type="ECO:0000313" key="3">
    <source>
        <dbReference type="Proteomes" id="UP000196331"/>
    </source>
</evidence>
<dbReference type="EMBL" id="FUKM01000014">
    <property type="protein sequence ID" value="SJN10406.1"/>
    <property type="molecule type" value="Genomic_DNA"/>
</dbReference>
<organism evidence="2 3">
    <name type="scientific">Halomonas citrativorans</name>
    <dbReference type="NCBI Taxonomy" id="2742612"/>
    <lineage>
        <taxon>Bacteria</taxon>
        <taxon>Pseudomonadati</taxon>
        <taxon>Pseudomonadota</taxon>
        <taxon>Gammaproteobacteria</taxon>
        <taxon>Oceanospirillales</taxon>
        <taxon>Halomonadaceae</taxon>
        <taxon>Halomonas</taxon>
    </lineage>
</organism>
<dbReference type="RefSeq" id="WP_087106223.1">
    <property type="nucleotide sequence ID" value="NZ_FUKM01000014.1"/>
</dbReference>
<dbReference type="Proteomes" id="UP000196331">
    <property type="component" value="Unassembled WGS sequence"/>
</dbReference>
<keyword evidence="1" id="KW-1133">Transmembrane helix</keyword>
<evidence type="ECO:0000313" key="2">
    <source>
        <dbReference type="EMBL" id="SJN10406.1"/>
    </source>
</evidence>
<evidence type="ECO:0008006" key="4">
    <source>
        <dbReference type="Google" id="ProtNLM"/>
    </source>
</evidence>